<dbReference type="PANTHER" id="PTHR33408:SF2">
    <property type="entry name" value="TRANSPOSASE DDE DOMAIN-CONTAINING PROTEIN"/>
    <property type="match status" value="1"/>
</dbReference>
<reference evidence="1 2" key="1">
    <citation type="journal article" date="2016" name="Nat. Commun.">
        <title>Thousands of microbial genomes shed light on interconnected biogeochemical processes in an aquifer system.</title>
        <authorList>
            <person name="Anantharaman K."/>
            <person name="Brown C.T."/>
            <person name="Hug L.A."/>
            <person name="Sharon I."/>
            <person name="Castelle C.J."/>
            <person name="Probst A.J."/>
            <person name="Thomas B.C."/>
            <person name="Singh A."/>
            <person name="Wilkins M.J."/>
            <person name="Karaoz U."/>
            <person name="Brodie E.L."/>
            <person name="Williams K.H."/>
            <person name="Hubbard S.S."/>
            <person name="Banfield J.F."/>
        </authorList>
    </citation>
    <scope>NUCLEOTIDE SEQUENCE [LARGE SCALE GENOMIC DNA]</scope>
</reference>
<dbReference type="Proteomes" id="UP000177594">
    <property type="component" value="Unassembled WGS sequence"/>
</dbReference>
<gene>
    <name evidence="1" type="ORF">A2817_01725</name>
</gene>
<dbReference type="PANTHER" id="PTHR33408">
    <property type="entry name" value="TRANSPOSASE"/>
    <property type="match status" value="1"/>
</dbReference>
<accession>A0A1F8EE30</accession>
<organism evidence="1 2">
    <name type="scientific">Candidatus Yanofskybacteria bacterium RIFCSPHIGHO2_01_FULL_39_8b</name>
    <dbReference type="NCBI Taxonomy" id="1802659"/>
    <lineage>
        <taxon>Bacteria</taxon>
        <taxon>Candidatus Yanofskyibacteriota</taxon>
    </lineage>
</organism>
<dbReference type="EMBL" id="MGIZ01000029">
    <property type="protein sequence ID" value="OGM99062.1"/>
    <property type="molecule type" value="Genomic_DNA"/>
</dbReference>
<dbReference type="AlphaFoldDB" id="A0A1F8EE30"/>
<sequence>MPKFKEYNQHQLQLLPQDIESKIAKDHLAKLISHSVDKMDLSFIEQNYSNDGQHAYDPRMSCRTVWNIASSLFFTTIVSSSY</sequence>
<proteinExistence type="predicted"/>
<evidence type="ECO:0008006" key="3">
    <source>
        <dbReference type="Google" id="ProtNLM"/>
    </source>
</evidence>
<protein>
    <recommendedName>
        <fullName evidence="3">Transposase InsH N-terminal domain-containing protein</fullName>
    </recommendedName>
</protein>
<evidence type="ECO:0000313" key="2">
    <source>
        <dbReference type="Proteomes" id="UP000177594"/>
    </source>
</evidence>
<name>A0A1F8EE30_9BACT</name>
<comment type="caution">
    <text evidence="1">The sequence shown here is derived from an EMBL/GenBank/DDBJ whole genome shotgun (WGS) entry which is preliminary data.</text>
</comment>
<evidence type="ECO:0000313" key="1">
    <source>
        <dbReference type="EMBL" id="OGM99062.1"/>
    </source>
</evidence>